<gene>
    <name evidence="4" type="ORF">CPT_Muldoon_197</name>
</gene>
<dbReference type="Gene3D" id="3.55.50.20">
    <property type="match status" value="1"/>
</dbReference>
<feature type="region of interest" description="Disordered" evidence="1">
    <location>
        <begin position="378"/>
        <end position="397"/>
    </location>
</feature>
<evidence type="ECO:0000256" key="1">
    <source>
        <dbReference type="SAM" id="MobiDB-lite"/>
    </source>
</evidence>
<evidence type="ECO:0000313" key="4">
    <source>
        <dbReference type="EMBL" id="QFR56148.1"/>
    </source>
</evidence>
<feature type="domain" description="Bacteriophage T4 Gp27 baseplate hub N-terminal" evidence="3">
    <location>
        <begin position="4"/>
        <end position="198"/>
    </location>
</feature>
<dbReference type="InterPro" id="IPR043084">
    <property type="entry name" value="Gp27_dom4"/>
</dbReference>
<keyword evidence="5" id="KW-1185">Reference proteome</keyword>
<dbReference type="InterPro" id="IPR043504">
    <property type="entry name" value="Peptidase_S1_PA_chymotrypsin"/>
</dbReference>
<dbReference type="InterPro" id="IPR043085">
    <property type="entry name" value="Gp27_dom2"/>
</dbReference>
<evidence type="ECO:0000259" key="3">
    <source>
        <dbReference type="Pfam" id="PF09097"/>
    </source>
</evidence>
<organism evidence="4 5">
    <name type="scientific">Serratia phage Muldoon</name>
    <dbReference type="NCBI Taxonomy" id="2601678"/>
    <lineage>
        <taxon>Viruses</taxon>
        <taxon>Duplodnaviria</taxon>
        <taxon>Heunggongvirae</taxon>
        <taxon>Uroviricota</taxon>
        <taxon>Caudoviricetes</taxon>
        <taxon>Muldoonvirus</taxon>
        <taxon>Muldoonvirus muldoon</taxon>
    </lineage>
</organism>
<accession>A0A5P8PHE5</accession>
<proteinExistence type="predicted"/>
<dbReference type="GO" id="GO:0098025">
    <property type="term" value="C:virus tail, baseplate"/>
    <property type="evidence" value="ECO:0007669"/>
    <property type="project" value="InterPro"/>
</dbReference>
<dbReference type="Pfam" id="PF09097">
    <property type="entry name" value="Phage-tail_1"/>
    <property type="match status" value="1"/>
</dbReference>
<name>A0A5P8PHE5_9CAUD</name>
<feature type="domain" description="Bacteriophage T4 Gp27 baseplate hub C-terminal" evidence="2">
    <location>
        <begin position="205"/>
        <end position="377"/>
    </location>
</feature>
<evidence type="ECO:0000259" key="2">
    <source>
        <dbReference type="Pfam" id="PF09096"/>
    </source>
</evidence>
<evidence type="ECO:0000313" key="5">
    <source>
        <dbReference type="Proteomes" id="UP000326777"/>
    </source>
</evidence>
<dbReference type="Gene3D" id="3.30.1920.40">
    <property type="match status" value="1"/>
</dbReference>
<dbReference type="SUPFAM" id="SSF69279">
    <property type="entry name" value="Phage tail proteins"/>
    <property type="match status" value="2"/>
</dbReference>
<protein>
    <submittedName>
        <fullName evidence="4">Central spike complex protein</fullName>
    </submittedName>
</protein>
<dbReference type="InterPro" id="IPR015180">
    <property type="entry name" value="Phage_T4_Gp27_C"/>
</dbReference>
<dbReference type="Pfam" id="PF09096">
    <property type="entry name" value="Phage-tail_2"/>
    <property type="match status" value="1"/>
</dbReference>
<dbReference type="EMBL" id="MN095771">
    <property type="protein sequence ID" value="QFR56148.1"/>
    <property type="molecule type" value="Genomic_DNA"/>
</dbReference>
<dbReference type="Proteomes" id="UP000326777">
    <property type="component" value="Genome"/>
</dbReference>
<dbReference type="Gene3D" id="2.40.10.10">
    <property type="entry name" value="Trypsin-like serine proteases"/>
    <property type="match status" value="1"/>
</dbReference>
<dbReference type="Gene3D" id="2.40.30.150">
    <property type="entry name" value="Bacteriophage T4, Gp27, baseplate hub, domain 3"/>
    <property type="match status" value="1"/>
</dbReference>
<sequence length="397" mass="45845">MSSQRLGFPNISIKLYEDYEAWQNNRFLELAATFTVLTIRDTLTGINEGVLQFYDPKNLQAMITGDEIIQISVSNANTKQVLNRIYGIKHSNVTIDEKGDSILVFELTPYHKRVDQKFGRVFYRSVQDSIDAMLNAIYENKLGLKPQIQGVNVHVPLVPWTSTIGEYQEYARLYGMAVESETWAYVWEDFYGVHIVDFNSIEKSDPRYYAVGEPRVLGEFNIALDSDKKIDLVWDFEFITRNNSFQRNPFEDMTVYTYSFLDKGCTKLTTGEGTNSVLISRTGGYEDQTYRNGYEETNRLTMMSQFDSYAKATTYGDFTLTPGTKCLFADPKEQFLSNYYVDEVLHEITREQSLTYAYMFTNSKKLVQPEFSKEKNELKNYFASEEDQTESEGNPNT</sequence>
<dbReference type="InterPro" id="IPR015181">
    <property type="entry name" value="Phage_T4_Gp27_N"/>
</dbReference>
<dbReference type="InterPro" id="IPR043083">
    <property type="entry name" value="Gp27_dom3"/>
</dbReference>
<reference evidence="5" key="1">
    <citation type="submission" date="2019-06" db="EMBL/GenBank/DDBJ databases">
        <title>Complete genome sequence of Serratia marcescens phage Muldoon.</title>
        <authorList>
            <person name="Campbell S."/>
            <person name="Atkinson C."/>
            <person name="Moreland R."/>
            <person name="Liu M."/>
            <person name="Ramsey J."/>
            <person name="Leavitt J."/>
        </authorList>
    </citation>
    <scope>NUCLEOTIDE SEQUENCE [LARGE SCALE GENOMIC DNA]</scope>
</reference>